<keyword evidence="3" id="KW-1185">Reference proteome</keyword>
<accession>A0AA36DHU1</accession>
<feature type="compositionally biased region" description="Basic and acidic residues" evidence="1">
    <location>
        <begin position="161"/>
        <end position="173"/>
    </location>
</feature>
<feature type="region of interest" description="Disordered" evidence="1">
    <location>
        <begin position="1"/>
        <end position="135"/>
    </location>
</feature>
<evidence type="ECO:0000256" key="1">
    <source>
        <dbReference type="SAM" id="MobiDB-lite"/>
    </source>
</evidence>
<feature type="compositionally biased region" description="Basic residues" evidence="1">
    <location>
        <begin position="242"/>
        <end position="251"/>
    </location>
</feature>
<comment type="caution">
    <text evidence="2">The sequence shown here is derived from an EMBL/GenBank/DDBJ whole genome shotgun (WGS) entry which is preliminary data.</text>
</comment>
<evidence type="ECO:0000313" key="2">
    <source>
        <dbReference type="EMBL" id="CAJ0586811.1"/>
    </source>
</evidence>
<feature type="compositionally biased region" description="Basic and acidic residues" evidence="1">
    <location>
        <begin position="189"/>
        <end position="198"/>
    </location>
</feature>
<name>A0AA36DHU1_9BILA</name>
<feature type="non-terminal residue" evidence="2">
    <location>
        <position position="251"/>
    </location>
</feature>
<sequence>MMADPYEIESSPERKVTPTRHRGRNTPGSSRKSGTPRHPAVSKGPGKRKSGGTGECDADFDVDFLPEEPAKKIPATTPLFTDDSPSKYAHHHVGSARRKRRSSDKMVDVSRYGEDELERDRCEKERGKSDAGVKAEAELSQLAQDLDDTEDFDLIVEVVKRDDDDSVENKDEAGDAGDFVLPETSDEPAIEREKKKPEGFYSPKMTPTSSRRKYTRTHESVYTPSEPLDPLDLNNIGTPHATPKRRLSMRK</sequence>
<proteinExistence type="predicted"/>
<protein>
    <submittedName>
        <fullName evidence="2">Uncharacterized protein</fullName>
    </submittedName>
</protein>
<dbReference type="EMBL" id="CATQJA010002709">
    <property type="protein sequence ID" value="CAJ0586811.1"/>
    <property type="molecule type" value="Genomic_DNA"/>
</dbReference>
<reference evidence="2" key="1">
    <citation type="submission" date="2023-06" db="EMBL/GenBank/DDBJ databases">
        <authorList>
            <person name="Delattre M."/>
        </authorList>
    </citation>
    <scope>NUCLEOTIDE SEQUENCE</scope>
    <source>
        <strain evidence="2">AF72</strain>
    </source>
</reference>
<feature type="compositionally biased region" description="Basic residues" evidence="1">
    <location>
        <begin position="88"/>
        <end position="102"/>
    </location>
</feature>
<evidence type="ECO:0000313" key="3">
    <source>
        <dbReference type="Proteomes" id="UP001177023"/>
    </source>
</evidence>
<feature type="region of interest" description="Disordered" evidence="1">
    <location>
        <begin position="161"/>
        <end position="251"/>
    </location>
</feature>
<feature type="compositionally biased region" description="Acidic residues" evidence="1">
    <location>
        <begin position="56"/>
        <end position="66"/>
    </location>
</feature>
<dbReference type="Proteomes" id="UP001177023">
    <property type="component" value="Unassembled WGS sequence"/>
</dbReference>
<dbReference type="AlphaFoldDB" id="A0AA36DHU1"/>
<gene>
    <name evidence="2" type="ORF">MSPICULIGERA_LOCUS24796</name>
</gene>
<organism evidence="2 3">
    <name type="scientific">Mesorhabditis spiculigera</name>
    <dbReference type="NCBI Taxonomy" id="96644"/>
    <lineage>
        <taxon>Eukaryota</taxon>
        <taxon>Metazoa</taxon>
        <taxon>Ecdysozoa</taxon>
        <taxon>Nematoda</taxon>
        <taxon>Chromadorea</taxon>
        <taxon>Rhabditida</taxon>
        <taxon>Rhabditina</taxon>
        <taxon>Rhabditomorpha</taxon>
        <taxon>Rhabditoidea</taxon>
        <taxon>Rhabditidae</taxon>
        <taxon>Mesorhabditinae</taxon>
        <taxon>Mesorhabditis</taxon>
    </lineage>
</organism>
<feature type="compositionally biased region" description="Basic and acidic residues" evidence="1">
    <location>
        <begin position="103"/>
        <end position="135"/>
    </location>
</feature>